<dbReference type="OrthoDB" id="1732682at2759"/>
<dbReference type="RefSeq" id="XP_009495905.1">
    <property type="nucleotide sequence ID" value="XM_009497630.1"/>
</dbReference>
<dbReference type="PANTHER" id="PTHR11751:SF29">
    <property type="entry name" value="ALANINE TRANSAMINASE"/>
    <property type="match status" value="1"/>
</dbReference>
<dbReference type="InterPro" id="IPR004839">
    <property type="entry name" value="Aminotransferase_I/II_large"/>
</dbReference>
<evidence type="ECO:0000313" key="9">
    <source>
        <dbReference type="Proteomes" id="UP000030693"/>
    </source>
</evidence>
<proteinExistence type="inferred from homology"/>
<dbReference type="GeneID" id="20528497"/>
<reference evidence="8" key="1">
    <citation type="submission" date="2013-04" db="EMBL/GenBank/DDBJ databases">
        <title>The Genome Sequence of Fonticula alba ATCC 38817.</title>
        <authorList>
            <consortium name="The Broad Institute Genomics Platform"/>
            <person name="Russ C."/>
            <person name="Cuomo C."/>
            <person name="Burger G."/>
            <person name="Gray M.W."/>
            <person name="Holland P.W.H."/>
            <person name="King N."/>
            <person name="Lang F.B.F."/>
            <person name="Roger A.J."/>
            <person name="Ruiz-Trillo I."/>
            <person name="Brown M."/>
            <person name="Walker B."/>
            <person name="Young S."/>
            <person name="Zeng Q."/>
            <person name="Gargeya S."/>
            <person name="Fitzgerald M."/>
            <person name="Haas B."/>
            <person name="Abouelleil A."/>
            <person name="Allen A.W."/>
            <person name="Alvarado L."/>
            <person name="Arachchi H.M."/>
            <person name="Berlin A.M."/>
            <person name="Chapman S.B."/>
            <person name="Gainer-Dewar J."/>
            <person name="Goldberg J."/>
            <person name="Griggs A."/>
            <person name="Gujja S."/>
            <person name="Hansen M."/>
            <person name="Howarth C."/>
            <person name="Imamovic A."/>
            <person name="Ireland A."/>
            <person name="Larimer J."/>
            <person name="McCowan C."/>
            <person name="Murphy C."/>
            <person name="Pearson M."/>
            <person name="Poon T.W."/>
            <person name="Priest M."/>
            <person name="Roberts A."/>
            <person name="Saif S."/>
            <person name="Shea T."/>
            <person name="Sisk P."/>
            <person name="Sykes S."/>
            <person name="Wortman J."/>
            <person name="Nusbaum C."/>
            <person name="Birren B."/>
        </authorList>
    </citation>
    <scope>NUCLEOTIDE SEQUENCE [LARGE SCALE GENOMIC DNA]</scope>
    <source>
        <strain evidence="8">ATCC 38817</strain>
    </source>
</reference>
<gene>
    <name evidence="8" type="ORF">H696_03772</name>
</gene>
<keyword evidence="9" id="KW-1185">Reference proteome</keyword>
<dbReference type="Gene3D" id="3.90.1150.10">
    <property type="entry name" value="Aspartate Aminotransferase, domain 1"/>
    <property type="match status" value="1"/>
</dbReference>
<organism evidence="8">
    <name type="scientific">Fonticula alba</name>
    <name type="common">Slime mold</name>
    <dbReference type="NCBI Taxonomy" id="691883"/>
    <lineage>
        <taxon>Eukaryota</taxon>
        <taxon>Rotosphaerida</taxon>
        <taxon>Fonticulaceae</taxon>
        <taxon>Fonticula</taxon>
    </lineage>
</organism>
<accession>A0A058Z4Z0</accession>
<comment type="cofactor">
    <cofactor evidence="1">
        <name>pyridoxal 5'-phosphate</name>
        <dbReference type="ChEBI" id="CHEBI:597326"/>
    </cofactor>
</comment>
<dbReference type="OMA" id="GTQHFRV"/>
<dbReference type="CDD" id="cd00609">
    <property type="entry name" value="AAT_like"/>
    <property type="match status" value="1"/>
</dbReference>
<dbReference type="UniPathway" id="UPA00528">
    <property type="reaction ID" value="UER00586"/>
</dbReference>
<keyword evidence="4" id="KW-0808">Transferase</keyword>
<comment type="similarity">
    <text evidence="6">Belongs to the class-I pyridoxal-phosphate-dependent aminotransferase family. Alanine aminotransferase subfamily.</text>
</comment>
<dbReference type="AlphaFoldDB" id="A0A058Z4Z0"/>
<name>A0A058Z4Z0_FONAL</name>
<dbReference type="GO" id="GO:0030170">
    <property type="term" value="F:pyridoxal phosphate binding"/>
    <property type="evidence" value="ECO:0007669"/>
    <property type="project" value="InterPro"/>
</dbReference>
<evidence type="ECO:0000256" key="3">
    <source>
        <dbReference type="ARBA" id="ARBA00022576"/>
    </source>
</evidence>
<dbReference type="InterPro" id="IPR015424">
    <property type="entry name" value="PyrdxlP-dep_Trfase"/>
</dbReference>
<dbReference type="InterPro" id="IPR045088">
    <property type="entry name" value="ALAT1/2-like"/>
</dbReference>
<evidence type="ECO:0000259" key="7">
    <source>
        <dbReference type="Pfam" id="PF00155"/>
    </source>
</evidence>
<dbReference type="FunFam" id="1.10.287.1970:FF:000001">
    <property type="entry name" value="Alanine aminotransferase 2"/>
    <property type="match status" value="1"/>
</dbReference>
<keyword evidence="3" id="KW-0032">Aminotransferase</keyword>
<feature type="domain" description="Aminotransferase class I/classII large" evidence="7">
    <location>
        <begin position="158"/>
        <end position="475"/>
    </location>
</feature>
<evidence type="ECO:0000313" key="8">
    <source>
        <dbReference type="EMBL" id="KCV69340.1"/>
    </source>
</evidence>
<dbReference type="InterPro" id="IPR015421">
    <property type="entry name" value="PyrdxlP-dep_Trfase_major"/>
</dbReference>
<dbReference type="eggNOG" id="KOG0258">
    <property type="taxonomic scope" value="Eukaryota"/>
</dbReference>
<evidence type="ECO:0000256" key="6">
    <source>
        <dbReference type="ARBA" id="ARBA00025785"/>
    </source>
</evidence>
<dbReference type="Pfam" id="PF00155">
    <property type="entry name" value="Aminotran_1_2"/>
    <property type="match status" value="1"/>
</dbReference>
<dbReference type="PANTHER" id="PTHR11751">
    <property type="entry name" value="ALANINE AMINOTRANSFERASE"/>
    <property type="match status" value="1"/>
</dbReference>
<dbReference type="EMBL" id="KB932206">
    <property type="protein sequence ID" value="KCV69340.1"/>
    <property type="molecule type" value="Genomic_DNA"/>
</dbReference>
<dbReference type="GO" id="GO:0042853">
    <property type="term" value="P:L-alanine catabolic process"/>
    <property type="evidence" value="ECO:0007669"/>
    <property type="project" value="UniProtKB-UniPathway"/>
</dbReference>
<dbReference type="STRING" id="691883.A0A058Z4Z0"/>
<evidence type="ECO:0000256" key="1">
    <source>
        <dbReference type="ARBA" id="ARBA00001933"/>
    </source>
</evidence>
<dbReference type="Proteomes" id="UP000030693">
    <property type="component" value="Unassembled WGS sequence"/>
</dbReference>
<dbReference type="GO" id="GO:0008483">
    <property type="term" value="F:transaminase activity"/>
    <property type="evidence" value="ECO:0007669"/>
    <property type="project" value="UniProtKB-KW"/>
</dbReference>
<keyword evidence="5" id="KW-0663">Pyridoxal phosphate</keyword>
<evidence type="ECO:0000256" key="5">
    <source>
        <dbReference type="ARBA" id="ARBA00022898"/>
    </source>
</evidence>
<comment type="subunit">
    <text evidence="2">Homodimer.</text>
</comment>
<dbReference type="Gene3D" id="3.40.640.10">
    <property type="entry name" value="Type I PLP-dependent aspartate aminotransferase-like (Major domain)"/>
    <property type="match status" value="1"/>
</dbReference>
<protein>
    <submittedName>
        <fullName evidence="8">Alanine transaminase</fullName>
    </submittedName>
</protein>
<dbReference type="SUPFAM" id="SSF53383">
    <property type="entry name" value="PLP-dependent transferases"/>
    <property type="match status" value="1"/>
</dbReference>
<sequence>MGLGQIVAQSQGHFNPPGVAPAREYSLSKHFVHPFRKVQPKPIPVDDTMSPTTRAVIEADHPPVLTLDTINRHVRDAQYAVRGELAIRAEKYRERLAAGEKLPFDEITLCNIGNPQQLGQKPITFFRQVSALVDCPSLLAVADSQGPDGEALRLLFPADVIARAQKLAKAVGSTGSYSHSQGVPCVRQNVARFISERDGGVPANPDDIFLTSGASDGVRMLLNCIISGPEVGVLIPIPQYPLYSAALTLMHGRPVPYGLNETAGWSMSVADLTASVRAARENGTDVRALVVINPGNPTGQCLSEENIREIIEFARNERLIIMADEVYQTNVYYPEDRPFHSFKKVLRSMGPSFDNVELVSFHSTSKGVLGECGRRGGYFELCGFSPAVRDQLYKLASISLCPSVHGQIMVDLMVNPPKEGDTSFPLYQEETSAIFNSLKQRAEQLTSVFVELEGVTCERADGAMYTFPRIRLPAKAIAAAEEAGQAPDLFYCLALLDSTGIERFARFTGLLRDFHQKFMEQYRDE</sequence>
<evidence type="ECO:0000256" key="2">
    <source>
        <dbReference type="ARBA" id="ARBA00011738"/>
    </source>
</evidence>
<dbReference type="InterPro" id="IPR015422">
    <property type="entry name" value="PyrdxlP-dep_Trfase_small"/>
</dbReference>
<dbReference type="Gene3D" id="1.10.287.1970">
    <property type="match status" value="1"/>
</dbReference>
<dbReference type="FunFam" id="3.40.640.10:FF:000012">
    <property type="entry name" value="alanine aminotransferase 2"/>
    <property type="match status" value="1"/>
</dbReference>
<evidence type="ECO:0000256" key="4">
    <source>
        <dbReference type="ARBA" id="ARBA00022679"/>
    </source>
</evidence>